<reference evidence="2" key="1">
    <citation type="submission" date="2023-02" db="EMBL/GenBank/DDBJ databases">
        <title>Host association and intracellularity evolved multiple times independently in the Rickettsiales.</title>
        <authorList>
            <person name="Castelli M."/>
            <person name="Nardi T."/>
            <person name="Gammuto L."/>
            <person name="Bellinzona G."/>
            <person name="Sabaneyeva E."/>
            <person name="Potekhin A."/>
            <person name="Serra V."/>
            <person name="Petroni G."/>
            <person name="Sassera D."/>
        </authorList>
    </citation>
    <scope>NUCLEOTIDE SEQUENCE</scope>
    <source>
        <strain evidence="2">USBL-36I1</strain>
    </source>
</reference>
<proteinExistence type="predicted"/>
<comment type="caution">
    <text evidence="2">The sequence shown here is derived from an EMBL/GenBank/DDBJ whole genome shotgun (WGS) entry which is preliminary data.</text>
</comment>
<organism evidence="2 3">
    <name type="scientific">Lyticum sinuosum</name>
    <dbReference type="NCBI Taxonomy" id="1332059"/>
    <lineage>
        <taxon>Bacteria</taxon>
        <taxon>Pseudomonadati</taxon>
        <taxon>Pseudomonadota</taxon>
        <taxon>Alphaproteobacteria</taxon>
        <taxon>Rickettsiales</taxon>
        <taxon>Lyticum</taxon>
    </lineage>
</organism>
<protein>
    <submittedName>
        <fullName evidence="2">Uncharacterized protein</fullName>
    </submittedName>
</protein>
<dbReference type="AlphaFoldDB" id="A0AAE4VJJ2"/>
<dbReference type="RefSeq" id="WP_322498424.1">
    <property type="nucleotide sequence ID" value="NZ_JARGYU010000001.1"/>
</dbReference>
<keyword evidence="1" id="KW-1133">Transmembrane helix</keyword>
<evidence type="ECO:0000313" key="2">
    <source>
        <dbReference type="EMBL" id="MDZ5760992.1"/>
    </source>
</evidence>
<sequence>MNQDLIQEGLKNNCFISEIINNSNFSEDKANFFLKSTVDTLGLIKEISSSRENLTETLNYFKSILISSNNSNEFQTKLNNIAINIHNKYGVSINFLMLFSSLTRVNDNDIRLLSSTLAHCSLIDKSVYGSYEFCAIFPNREDGVIAKHIGDHFIPRNGNDSLNSYNEYKKIFNTPLKNNIFFIKLFSKLFFLKKIFLFLKLFLKNYIKNIPALFFIFVLTNISPCIFLFYTLQLYELRKLPYILIYSKIIYSTISLATLCLLCKYYFIATVIISAIIYTKCIISDTINAITTNTTILQSMELKKIIGIGGDGLCKAIGETISNNSIRPKIGEFLFSDEVRDFITAKNNGNRNNGRFIKTYDLPELNRITSKTYQSLTQSKNEGIQQAINNETKMPNVFRDILNNNIINSL</sequence>
<keyword evidence="3" id="KW-1185">Reference proteome</keyword>
<keyword evidence="1" id="KW-0472">Membrane</keyword>
<keyword evidence="1" id="KW-0812">Transmembrane</keyword>
<evidence type="ECO:0000256" key="1">
    <source>
        <dbReference type="SAM" id="Phobius"/>
    </source>
</evidence>
<dbReference type="EMBL" id="JARGYU010000001">
    <property type="protein sequence ID" value="MDZ5760992.1"/>
    <property type="molecule type" value="Genomic_DNA"/>
</dbReference>
<name>A0AAE4VJJ2_9RICK</name>
<accession>A0AAE4VJJ2</accession>
<evidence type="ECO:0000313" key="3">
    <source>
        <dbReference type="Proteomes" id="UP001289135"/>
    </source>
</evidence>
<feature type="transmembrane region" description="Helical" evidence="1">
    <location>
        <begin position="181"/>
        <end position="203"/>
    </location>
</feature>
<gene>
    <name evidence="2" type="ORF">Lyticum_00152</name>
</gene>
<feature type="transmembrane region" description="Helical" evidence="1">
    <location>
        <begin position="250"/>
        <end position="278"/>
    </location>
</feature>
<dbReference type="Proteomes" id="UP001289135">
    <property type="component" value="Unassembled WGS sequence"/>
</dbReference>
<feature type="transmembrane region" description="Helical" evidence="1">
    <location>
        <begin position="210"/>
        <end position="230"/>
    </location>
</feature>